<evidence type="ECO:0000313" key="1">
    <source>
        <dbReference type="EMBL" id="MPM58775.1"/>
    </source>
</evidence>
<gene>
    <name evidence="1" type="ORF">SDC9_105608</name>
</gene>
<comment type="caution">
    <text evidence="1">The sequence shown here is derived from an EMBL/GenBank/DDBJ whole genome shotgun (WGS) entry which is preliminary data.</text>
</comment>
<name>A0A645AZX3_9ZZZZ</name>
<proteinExistence type="predicted"/>
<accession>A0A645AZX3</accession>
<protein>
    <submittedName>
        <fullName evidence="1">Uncharacterized protein</fullName>
    </submittedName>
</protein>
<organism evidence="1">
    <name type="scientific">bioreactor metagenome</name>
    <dbReference type="NCBI Taxonomy" id="1076179"/>
    <lineage>
        <taxon>unclassified sequences</taxon>
        <taxon>metagenomes</taxon>
        <taxon>ecological metagenomes</taxon>
    </lineage>
</organism>
<dbReference type="EMBL" id="VSSQ01016947">
    <property type="protein sequence ID" value="MPM58775.1"/>
    <property type="molecule type" value="Genomic_DNA"/>
</dbReference>
<reference evidence="1" key="1">
    <citation type="submission" date="2019-08" db="EMBL/GenBank/DDBJ databases">
        <authorList>
            <person name="Kucharzyk K."/>
            <person name="Murdoch R.W."/>
            <person name="Higgins S."/>
            <person name="Loffler F."/>
        </authorList>
    </citation>
    <scope>NUCLEOTIDE SEQUENCE</scope>
</reference>
<sequence length="179" mass="19340">MRIADGGDVVGGDVPGGEHSVQRSVLIGHGNGLGIGVLMNHAPRPADGDTGAEQRRRVIREIVHLGPHVFQQHGRLKAKAVQHSLSFIVYPAEARRRVFPVPQGIAQGGIGHGGDNGVRVGVAVPGDIDGVHANIPFTLRAGWPGWIDNGFIVLYPLWGYKKNRTQTFTKNLRRKCCKI</sequence>
<dbReference type="AlphaFoldDB" id="A0A645AZX3"/>